<sequence length="55" mass="6450">MPHVHQSRYHDSPRQNISPRHPMKNLLCGFQIPKFAIHIHNCIVHSEIINQSMIP</sequence>
<evidence type="ECO:0000313" key="2">
    <source>
        <dbReference type="EMBL" id="MBW81609.1"/>
    </source>
</evidence>
<proteinExistence type="predicted"/>
<evidence type="ECO:0000256" key="1">
    <source>
        <dbReference type="SAM" id="MobiDB-lite"/>
    </source>
</evidence>
<name>A0A2P2IK74_RHIMU</name>
<dbReference type="EMBL" id="GGEC01001126">
    <property type="protein sequence ID" value="MBW81609.1"/>
    <property type="molecule type" value="Transcribed_RNA"/>
</dbReference>
<protein>
    <submittedName>
        <fullName evidence="2">Uncharacterized protein</fullName>
    </submittedName>
</protein>
<accession>A0A2P2IK74</accession>
<organism evidence="2">
    <name type="scientific">Rhizophora mucronata</name>
    <name type="common">Asiatic mangrove</name>
    <dbReference type="NCBI Taxonomy" id="61149"/>
    <lineage>
        <taxon>Eukaryota</taxon>
        <taxon>Viridiplantae</taxon>
        <taxon>Streptophyta</taxon>
        <taxon>Embryophyta</taxon>
        <taxon>Tracheophyta</taxon>
        <taxon>Spermatophyta</taxon>
        <taxon>Magnoliopsida</taxon>
        <taxon>eudicotyledons</taxon>
        <taxon>Gunneridae</taxon>
        <taxon>Pentapetalae</taxon>
        <taxon>rosids</taxon>
        <taxon>fabids</taxon>
        <taxon>Malpighiales</taxon>
        <taxon>Rhizophoraceae</taxon>
        <taxon>Rhizophora</taxon>
    </lineage>
</organism>
<feature type="region of interest" description="Disordered" evidence="1">
    <location>
        <begin position="1"/>
        <end position="20"/>
    </location>
</feature>
<reference evidence="2" key="1">
    <citation type="submission" date="2018-02" db="EMBL/GenBank/DDBJ databases">
        <title>Rhizophora mucronata_Transcriptome.</title>
        <authorList>
            <person name="Meera S.P."/>
            <person name="Sreeshan A."/>
            <person name="Augustine A."/>
        </authorList>
    </citation>
    <scope>NUCLEOTIDE SEQUENCE</scope>
    <source>
        <tissue evidence="2">Leaf</tissue>
    </source>
</reference>
<dbReference type="AlphaFoldDB" id="A0A2P2IK74"/>